<gene>
    <name evidence="2" type="ORF">N7482_000877</name>
</gene>
<proteinExistence type="inferred from homology"/>
<dbReference type="GO" id="GO:0000287">
    <property type="term" value="F:magnesium ion binding"/>
    <property type="evidence" value="ECO:0007669"/>
    <property type="project" value="TreeGrafter"/>
</dbReference>
<protein>
    <submittedName>
        <fullName evidence="2">Uncharacterized protein</fullName>
    </submittedName>
</protein>
<dbReference type="InterPro" id="IPR050148">
    <property type="entry name" value="Terpene_synthase-like"/>
</dbReference>
<dbReference type="GeneID" id="81422178"/>
<dbReference type="InterPro" id="IPR008930">
    <property type="entry name" value="Terpenoid_cyclase/PrenylTrfase"/>
</dbReference>
<dbReference type="SUPFAM" id="SSF48239">
    <property type="entry name" value="Terpenoid cyclases/Protein prenyltransferases"/>
    <property type="match status" value="1"/>
</dbReference>
<dbReference type="GO" id="GO:0010333">
    <property type="term" value="F:terpene synthase activity"/>
    <property type="evidence" value="ECO:0007669"/>
    <property type="project" value="InterPro"/>
</dbReference>
<reference evidence="2" key="2">
    <citation type="journal article" date="2023" name="IMA Fungus">
        <title>Comparative genomic study of the Penicillium genus elucidates a diverse pangenome and 15 lateral gene transfer events.</title>
        <authorList>
            <person name="Petersen C."/>
            <person name="Sorensen T."/>
            <person name="Nielsen M.R."/>
            <person name="Sondergaard T.E."/>
            <person name="Sorensen J.L."/>
            <person name="Fitzpatrick D.A."/>
            <person name="Frisvad J.C."/>
            <person name="Nielsen K.L."/>
        </authorList>
    </citation>
    <scope>NUCLEOTIDE SEQUENCE</scope>
    <source>
        <strain evidence="2">IBT 26290</strain>
    </source>
</reference>
<accession>A0A9W9IFE5</accession>
<dbReference type="Proteomes" id="UP001149163">
    <property type="component" value="Unassembled WGS sequence"/>
</dbReference>
<evidence type="ECO:0000256" key="1">
    <source>
        <dbReference type="ARBA" id="ARBA00006333"/>
    </source>
</evidence>
<dbReference type="OrthoDB" id="2343925at2759"/>
<evidence type="ECO:0000313" key="3">
    <source>
        <dbReference type="Proteomes" id="UP001149163"/>
    </source>
</evidence>
<dbReference type="GO" id="GO:0016102">
    <property type="term" value="P:diterpenoid biosynthetic process"/>
    <property type="evidence" value="ECO:0007669"/>
    <property type="project" value="TreeGrafter"/>
</dbReference>
<name>A0A9W9IFE5_9EURO</name>
<comment type="caution">
    <text evidence="2">The sequence shown here is derived from an EMBL/GenBank/DDBJ whole genome shotgun (WGS) entry which is preliminary data.</text>
</comment>
<evidence type="ECO:0000313" key="2">
    <source>
        <dbReference type="EMBL" id="KAJ5175000.1"/>
    </source>
</evidence>
<organism evidence="2 3">
    <name type="scientific">Penicillium canariense</name>
    <dbReference type="NCBI Taxonomy" id="189055"/>
    <lineage>
        <taxon>Eukaryota</taxon>
        <taxon>Fungi</taxon>
        <taxon>Dikarya</taxon>
        <taxon>Ascomycota</taxon>
        <taxon>Pezizomycotina</taxon>
        <taxon>Eurotiomycetes</taxon>
        <taxon>Eurotiomycetidae</taxon>
        <taxon>Eurotiales</taxon>
        <taxon>Aspergillaceae</taxon>
        <taxon>Penicillium</taxon>
    </lineage>
</organism>
<dbReference type="EMBL" id="JAPQKN010000001">
    <property type="protein sequence ID" value="KAJ5175000.1"/>
    <property type="molecule type" value="Genomic_DNA"/>
</dbReference>
<sequence>MRSLVEPEDLLFSANSLLCNLLNDWNLQYGLGSIENSVYHTAWVSMVLKNDEWAFPECFEFLVNSQREDGSWGNTASAVDQICNGLASLLAIQRHLRGPVNHSEAGRDDLQRRSNRAIQFIRATLSEWNIQSYDETLPIGFELWFPVLLELLEKEGLVFEVPGIDRILKIREAKLSKFSIEDLYGEKPLSILYSLEAFIGIADFSRLGHHKRLGCIHYSPSATAVYLMEAPDWDEEAEAFLRHIVQLSVAHDRGVPETFPTSFFETSWVLSTLLHYGFSRDELEQDVLQQLQDRLVGHFEDQNGLVGAAESVPPDPDDTAKMLTTLHLLGQSFSPDRMIQRWEGPDHFMVFTGERNASPTANANVLLALVHLSSNGEYSQSIRKCIHFLCRCWWETDGLLHDKWVCQANF</sequence>
<dbReference type="Gene3D" id="1.50.10.160">
    <property type="match status" value="1"/>
</dbReference>
<reference evidence="2" key="1">
    <citation type="submission" date="2022-11" db="EMBL/GenBank/DDBJ databases">
        <authorList>
            <person name="Petersen C."/>
        </authorList>
    </citation>
    <scope>NUCLEOTIDE SEQUENCE</scope>
    <source>
        <strain evidence="2">IBT 26290</strain>
    </source>
</reference>
<dbReference type="PANTHER" id="PTHR31739">
    <property type="entry name" value="ENT-COPALYL DIPHOSPHATE SYNTHASE, CHLOROPLASTIC"/>
    <property type="match status" value="1"/>
</dbReference>
<dbReference type="PANTHER" id="PTHR31739:SF25">
    <property type="entry name" value="(E,E)-GERANYLLINALOOL SYNTHASE"/>
    <property type="match status" value="1"/>
</dbReference>
<dbReference type="AlphaFoldDB" id="A0A9W9IFE5"/>
<comment type="similarity">
    <text evidence="1">Belongs to the terpene synthase family.</text>
</comment>
<dbReference type="RefSeq" id="XP_056546608.1">
    <property type="nucleotide sequence ID" value="XM_056683002.1"/>
</dbReference>
<keyword evidence="3" id="KW-1185">Reference proteome</keyword>